<sequence>MRQTFRRILYRMRLIFWRIIRFPMLPAHISADFPENFVLSPTKSVLSASCRGNQWEKFNLGGWGEGAENGGSAINNP</sequence>
<reference evidence="1" key="1">
    <citation type="journal article" date="2022" name="Front. Genet.">
        <title>Chromosome-Scale Assembly of the Dendrobium nobile Genome Provides Insights Into the Molecular Mechanism of the Biosynthesis of the Medicinal Active Ingredient of Dendrobium.</title>
        <authorList>
            <person name="Xu Q."/>
            <person name="Niu S.-C."/>
            <person name="Li K.-L."/>
            <person name="Zheng P.-J."/>
            <person name="Zhang X.-J."/>
            <person name="Jia Y."/>
            <person name="Liu Y."/>
            <person name="Niu Y.-X."/>
            <person name="Yu L.-H."/>
            <person name="Chen D.-F."/>
            <person name="Zhang G.-Q."/>
        </authorList>
    </citation>
    <scope>NUCLEOTIDE SEQUENCE</scope>
    <source>
        <tissue evidence="1">Leaf</tissue>
    </source>
</reference>
<evidence type="ECO:0000313" key="2">
    <source>
        <dbReference type="Proteomes" id="UP000829196"/>
    </source>
</evidence>
<dbReference type="EMBL" id="JAGYWB010000004">
    <property type="protein sequence ID" value="KAI0525041.1"/>
    <property type="molecule type" value="Genomic_DNA"/>
</dbReference>
<keyword evidence="2" id="KW-1185">Reference proteome</keyword>
<evidence type="ECO:0000313" key="1">
    <source>
        <dbReference type="EMBL" id="KAI0525041.1"/>
    </source>
</evidence>
<proteinExistence type="predicted"/>
<accession>A0A8T3C629</accession>
<name>A0A8T3C629_DENNO</name>
<dbReference type="Proteomes" id="UP000829196">
    <property type="component" value="Unassembled WGS sequence"/>
</dbReference>
<gene>
    <name evidence="1" type="ORF">KFK09_004431</name>
</gene>
<comment type="caution">
    <text evidence="1">The sequence shown here is derived from an EMBL/GenBank/DDBJ whole genome shotgun (WGS) entry which is preliminary data.</text>
</comment>
<protein>
    <submittedName>
        <fullName evidence="1">Uncharacterized protein</fullName>
    </submittedName>
</protein>
<organism evidence="1 2">
    <name type="scientific">Dendrobium nobile</name>
    <name type="common">Orchid</name>
    <dbReference type="NCBI Taxonomy" id="94219"/>
    <lineage>
        <taxon>Eukaryota</taxon>
        <taxon>Viridiplantae</taxon>
        <taxon>Streptophyta</taxon>
        <taxon>Embryophyta</taxon>
        <taxon>Tracheophyta</taxon>
        <taxon>Spermatophyta</taxon>
        <taxon>Magnoliopsida</taxon>
        <taxon>Liliopsida</taxon>
        <taxon>Asparagales</taxon>
        <taxon>Orchidaceae</taxon>
        <taxon>Epidendroideae</taxon>
        <taxon>Malaxideae</taxon>
        <taxon>Dendrobiinae</taxon>
        <taxon>Dendrobium</taxon>
    </lineage>
</organism>
<dbReference type="AlphaFoldDB" id="A0A8T3C629"/>